<protein>
    <submittedName>
        <fullName evidence="9">Hypercellular protein HypA</fullName>
    </submittedName>
</protein>
<dbReference type="STRING" id="1081104.A0A162MW44"/>
<evidence type="ECO:0000259" key="7">
    <source>
        <dbReference type="Pfam" id="PF26282"/>
    </source>
</evidence>
<feature type="region of interest" description="Disordered" evidence="3">
    <location>
        <begin position="155"/>
        <end position="286"/>
    </location>
</feature>
<sequence length="1367" mass="151015">MFSPLAYPDGVILYDLISHAPPPSHLALSPFDLYREPLAIIAVADGSELSDATFSKRHSSNGTGPTVMERNLRALYQELEDLRDVYPKSLVHQVLIFDYVPPAGEVNIPEDITTIPTPQDSKRTTIKTVMCSISSLLLAEMTTLAKSVEAMTSIDSPGSYAAKNTRTHDDWVNGANRRNSHLPPHLMRSSSATPDRTQSRMSMPPVPTRTQSVSSGSTPRPETPVQRERRDSAVRSVDGTETGPTSSPASPEPKIPLSRSGDVSRDASRDRVSVQGFGPGGANDRWRMRGKGRAGVVIGSMYLQAGRWSDALRELSEGAQVARSLNDHIWHGKALELILMNLFLLGWLNLDFQIPIVCLPTQDRPSSQRVEELLDPNQPKHLRNLQLLLPELLDRILSLYSRISSESLPPLPFSETTIRFCKILSSLHSCNGILNQECLDMIVLGKPPGLCLTASPRLIITPSRQQIVNTLFKAFPSSATELLTTADRVQILSGIAVVLGQIGYHRKKAMVTRELVSVLIGGLVEARTKGAAEAGVHPAAGLIPLNASGDRARGAAVLDLGEADIEQGIEAFLDLLCRSYGVVSFDPLGKTIDLPDVKEDLDAAVISRIQRQLATRFFGFPEIKLNILRSCINFSEALPDFNGVLKYSSDLMRTAGSGVAPASRKEHSPPLIFKEEQVRLAANISRTWVLAQRLGMNYLGAEYWDEFLVRGVELEPLPLTRTPVPHSRSILPGATASRASQDVNPFIYNPFLKEAAETAAKNLVAGEIANFKVTLQNTYDIEVDIESIRLEATGVEFEPLPTHITLGPYRTQTVILQGRPKEPGTVVITGAMVRIRGCRERLFPIFTNSWTPQRAEKVKSKGLASLDIGPPVPTKGKPSTRQLTADKFSVNVVQAQPLIVVKSTTLSQSSIMVLEGERHVFSVTLQNLSDNAVDFMLFSFTDSTQEPLQTALNARDVPAAEMYEYELILMKKQALRLPKSEPNRHIAPGGEATFDFEILGKPGLTSATIQVDYTYLGVPIDEITEQFFTRQLTLDLAVTVNASVELSRIDTLPVYGGIPKSLLDRVGGDACPNDEEYCLLSMDMRNSWPSQMAIRLEGSDGMTVEDDILPGKTTRLVLPVNRILLEDPHASIPSLNPNKTRQFVVSSSKISPDMERANREAFWYREKLLDSLKATWRTTSVPRKEGVIDLRNIRLTTRMIEAIKIDEIDISISMEPAGGEKGRQSQSGGNVAIIDEFMNLKVHMTNRTSRPVLPMLRLMPALCHRPLTVALDYTRKIAWNGTLQQLLPELEANGSRDFVLGFTALCRGEFEITASVEEVLVWEPEKKPRLGRPRSNTQEAMDAALGVKQRRMWHSRRSFQLLVKDDV</sequence>
<comment type="caution">
    <text evidence="9">The sequence shown here is derived from an EMBL/GenBank/DDBJ whole genome shotgun (WGS) entry which is preliminary data.</text>
</comment>
<dbReference type="RefSeq" id="XP_018707400.1">
    <property type="nucleotide sequence ID" value="XM_018845677.1"/>
</dbReference>
<dbReference type="InterPro" id="IPR058568">
    <property type="entry name" value="Ig_TRAPPC9_Trs120_4th"/>
</dbReference>
<dbReference type="Pfam" id="PF26280">
    <property type="entry name" value="Ig_TRAPPC9-Trs120_2nd"/>
    <property type="match status" value="1"/>
</dbReference>
<evidence type="ECO:0000259" key="5">
    <source>
        <dbReference type="Pfam" id="PF26251"/>
    </source>
</evidence>
<dbReference type="OrthoDB" id="27962at2759"/>
<keyword evidence="2" id="KW-0333">Golgi apparatus</keyword>
<dbReference type="Pfam" id="PF26283">
    <property type="entry name" value="Ig_TRAPPC9-Trs120_4th"/>
    <property type="match status" value="1"/>
</dbReference>
<feature type="domain" description="Trs120/TRAPPC9 fourth Ig-like" evidence="8">
    <location>
        <begin position="1208"/>
        <end position="1363"/>
    </location>
</feature>
<name>A0A162MW44_CORFA</name>
<proteinExistence type="predicted"/>
<evidence type="ECO:0000256" key="3">
    <source>
        <dbReference type="SAM" id="MobiDB-lite"/>
    </source>
</evidence>
<feature type="compositionally biased region" description="Polar residues" evidence="3">
    <location>
        <begin position="208"/>
        <end position="220"/>
    </location>
</feature>
<dbReference type="PANTHER" id="PTHR21512">
    <property type="entry name" value="TRAFFICKING PROTEIN PARTICLE COMPLEX SUBUNIT 9"/>
    <property type="match status" value="1"/>
</dbReference>
<evidence type="ECO:0000313" key="9">
    <source>
        <dbReference type="EMBL" id="OAA71519.1"/>
    </source>
</evidence>
<feature type="domain" description="Trs120/TRAPPC9 N-terminal" evidence="4">
    <location>
        <begin position="1"/>
        <end position="358"/>
    </location>
</feature>
<feature type="compositionally biased region" description="Basic and acidic residues" evidence="3">
    <location>
        <begin position="262"/>
        <end position="272"/>
    </location>
</feature>
<dbReference type="Pfam" id="PF26254">
    <property type="entry name" value="Ig_TRAPPC9-Trs120_1st"/>
    <property type="match status" value="1"/>
</dbReference>
<evidence type="ECO:0000259" key="6">
    <source>
        <dbReference type="Pfam" id="PF26254"/>
    </source>
</evidence>
<feature type="compositionally biased region" description="Polar residues" evidence="3">
    <location>
        <begin position="188"/>
        <end position="201"/>
    </location>
</feature>
<feature type="domain" description="Trs120/TRAPPC9 first Ig-like" evidence="6">
    <location>
        <begin position="709"/>
        <end position="894"/>
    </location>
</feature>
<dbReference type="InterPro" id="IPR058567">
    <property type="entry name" value="Ig_TRAPPC9_Trs120_3rd"/>
</dbReference>
<reference evidence="9 10" key="1">
    <citation type="journal article" date="2016" name="Genome Biol. Evol.">
        <title>Divergent and convergent evolution of fungal pathogenicity.</title>
        <authorList>
            <person name="Shang Y."/>
            <person name="Xiao G."/>
            <person name="Zheng P."/>
            <person name="Cen K."/>
            <person name="Zhan S."/>
            <person name="Wang C."/>
        </authorList>
    </citation>
    <scope>NUCLEOTIDE SEQUENCE [LARGE SCALE GENOMIC DNA]</scope>
    <source>
        <strain evidence="9 10">ARSEF 2679</strain>
    </source>
</reference>
<dbReference type="Pfam" id="PF08626">
    <property type="entry name" value="TRAPPC9-Trs120"/>
    <property type="match status" value="1"/>
</dbReference>
<dbReference type="InterPro" id="IPR058563">
    <property type="entry name" value="Trs120_TRAPPC9_N"/>
</dbReference>
<evidence type="ECO:0000256" key="2">
    <source>
        <dbReference type="ARBA" id="ARBA00023034"/>
    </source>
</evidence>
<organism evidence="9 10">
    <name type="scientific">Cordyceps fumosorosea (strain ARSEF 2679)</name>
    <name type="common">Isaria fumosorosea</name>
    <dbReference type="NCBI Taxonomy" id="1081104"/>
    <lineage>
        <taxon>Eukaryota</taxon>
        <taxon>Fungi</taxon>
        <taxon>Dikarya</taxon>
        <taxon>Ascomycota</taxon>
        <taxon>Pezizomycotina</taxon>
        <taxon>Sordariomycetes</taxon>
        <taxon>Hypocreomycetidae</taxon>
        <taxon>Hypocreales</taxon>
        <taxon>Cordycipitaceae</taxon>
        <taxon>Cordyceps</taxon>
    </lineage>
</organism>
<dbReference type="GeneID" id="30018362"/>
<evidence type="ECO:0000259" key="4">
    <source>
        <dbReference type="Pfam" id="PF08626"/>
    </source>
</evidence>
<evidence type="ECO:0000259" key="8">
    <source>
        <dbReference type="Pfam" id="PF26283"/>
    </source>
</evidence>
<feature type="domain" description="Trs120/TRAPPC9 third Ig-like" evidence="7">
    <location>
        <begin position="1044"/>
        <end position="1204"/>
    </location>
</feature>
<dbReference type="GO" id="GO:0005802">
    <property type="term" value="C:trans-Golgi network"/>
    <property type="evidence" value="ECO:0007669"/>
    <property type="project" value="TreeGrafter"/>
</dbReference>
<dbReference type="Pfam" id="PF26282">
    <property type="entry name" value="Ig_TRAPPC9-Trs120_3rd"/>
    <property type="match status" value="1"/>
</dbReference>
<dbReference type="Proteomes" id="UP000076744">
    <property type="component" value="Unassembled WGS sequence"/>
</dbReference>
<dbReference type="EMBL" id="AZHB01000003">
    <property type="protein sequence ID" value="OAA71519.1"/>
    <property type="molecule type" value="Genomic_DNA"/>
</dbReference>
<dbReference type="InterPro" id="IPR013935">
    <property type="entry name" value="Trs120_TRAPPC9"/>
</dbReference>
<keyword evidence="10" id="KW-1185">Reference proteome</keyword>
<dbReference type="InterPro" id="IPR058564">
    <property type="entry name" value="TPR_TRAPPC9_Trs120"/>
</dbReference>
<dbReference type="InterPro" id="IPR058565">
    <property type="entry name" value="Ig_TRAPPC9_Trs120_1st"/>
</dbReference>
<evidence type="ECO:0000256" key="1">
    <source>
        <dbReference type="ARBA" id="ARBA00004555"/>
    </source>
</evidence>
<evidence type="ECO:0000313" key="10">
    <source>
        <dbReference type="Proteomes" id="UP000076744"/>
    </source>
</evidence>
<feature type="domain" description="Trs120/TRAPPC9 TPR region" evidence="5">
    <location>
        <begin position="385"/>
        <end position="695"/>
    </location>
</feature>
<accession>A0A162MW44</accession>
<comment type="subcellular location">
    <subcellularLocation>
        <location evidence="1">Golgi apparatus</location>
    </subcellularLocation>
</comment>
<dbReference type="PANTHER" id="PTHR21512:SF5">
    <property type="entry name" value="TRAFFICKING PROTEIN PARTICLE COMPLEX SUBUNIT 9"/>
    <property type="match status" value="1"/>
</dbReference>
<dbReference type="Pfam" id="PF26251">
    <property type="entry name" value="TPR_TRAPPC9-Trs120"/>
    <property type="match status" value="1"/>
</dbReference>
<gene>
    <name evidence="9" type="ORF">ISF_02070</name>
</gene>